<reference evidence="2 3" key="1">
    <citation type="submission" date="2018-11" db="EMBL/GenBank/DDBJ databases">
        <authorList>
            <person name="Kleinhagauer T."/>
            <person name="Glaeser S.P."/>
            <person name="Spergser J."/>
            <person name="Ruckert C."/>
            <person name="Kaempfer P."/>
            <person name="Busse H.-J."/>
        </authorList>
    </citation>
    <scope>NUCLEOTIDE SEQUENCE [LARGE SCALE GENOMIC DNA]</scope>
    <source>
        <strain evidence="2 3">812CH</strain>
    </source>
</reference>
<feature type="domain" description="Helix-turn-helix" evidence="1">
    <location>
        <begin position="77"/>
        <end position="121"/>
    </location>
</feature>
<evidence type="ECO:0000259" key="1">
    <source>
        <dbReference type="Pfam" id="PF12728"/>
    </source>
</evidence>
<dbReference type="KEGG" id="cpso:CPPEL_01765"/>
<sequence>MELKHGILITTQDAPAAYRLAIAGIHALRRNGHPITPTQQRITTELSNLYMATKGHTDVPTPPQQAHYNQPITDPTTTKEAAQLLGVSPRQARRIAKHIGVTKQGREYIWDKTHILDYLGAQP</sequence>
<dbReference type="RefSeq" id="WP_123959530.1">
    <property type="nucleotide sequence ID" value="NZ_CP033898.1"/>
</dbReference>
<accession>A0A3G6ISB0</accession>
<dbReference type="AlphaFoldDB" id="A0A3G6ISB0"/>
<dbReference type="Proteomes" id="UP000271426">
    <property type="component" value="Chromosome"/>
</dbReference>
<keyword evidence="3" id="KW-1185">Reference proteome</keyword>
<evidence type="ECO:0000313" key="3">
    <source>
        <dbReference type="Proteomes" id="UP000271426"/>
    </source>
</evidence>
<name>A0A3G6ISB0_9CORY</name>
<organism evidence="2 3">
    <name type="scientific">Corynebacterium pseudopelargi</name>
    <dbReference type="NCBI Taxonomy" id="2080757"/>
    <lineage>
        <taxon>Bacteria</taxon>
        <taxon>Bacillati</taxon>
        <taxon>Actinomycetota</taxon>
        <taxon>Actinomycetes</taxon>
        <taxon>Mycobacteriales</taxon>
        <taxon>Corynebacteriaceae</taxon>
        <taxon>Corynebacterium</taxon>
    </lineage>
</organism>
<gene>
    <name evidence="2" type="ORF">CPPEL_01765</name>
</gene>
<dbReference type="Pfam" id="PF12728">
    <property type="entry name" value="HTH_17"/>
    <property type="match status" value="1"/>
</dbReference>
<protein>
    <submittedName>
        <fullName evidence="2">Helix-turn-helix domain protein</fullName>
    </submittedName>
</protein>
<dbReference type="EMBL" id="CP033898">
    <property type="protein sequence ID" value="AZA08499.1"/>
    <property type="molecule type" value="Genomic_DNA"/>
</dbReference>
<dbReference type="InterPro" id="IPR041657">
    <property type="entry name" value="HTH_17"/>
</dbReference>
<proteinExistence type="predicted"/>
<evidence type="ECO:0000313" key="2">
    <source>
        <dbReference type="EMBL" id="AZA08499.1"/>
    </source>
</evidence>